<keyword evidence="9" id="KW-1185">Reference proteome</keyword>
<dbReference type="InterPro" id="IPR005467">
    <property type="entry name" value="His_kinase_dom"/>
</dbReference>
<accession>A0AAW4LG63</accession>
<dbReference type="FunFam" id="3.30.565.10:FF:000010">
    <property type="entry name" value="Sensor histidine kinase RcsC"/>
    <property type="match status" value="1"/>
</dbReference>
<dbReference type="SMART" id="SM00388">
    <property type="entry name" value="HisKA"/>
    <property type="match status" value="1"/>
</dbReference>
<dbReference type="CDD" id="cd16922">
    <property type="entry name" value="HATPase_EvgS-ArcB-TorS-like"/>
    <property type="match status" value="1"/>
</dbReference>
<keyword evidence="4" id="KW-0808">Transferase</keyword>
<dbReference type="InterPro" id="IPR004358">
    <property type="entry name" value="Sig_transdc_His_kin-like_C"/>
</dbReference>
<protein>
    <recommendedName>
        <fullName evidence="2">histidine kinase</fullName>
        <ecNumber evidence="2">2.7.13.3</ecNumber>
    </recommendedName>
</protein>
<evidence type="ECO:0000256" key="1">
    <source>
        <dbReference type="ARBA" id="ARBA00000085"/>
    </source>
</evidence>
<evidence type="ECO:0000313" key="9">
    <source>
        <dbReference type="Proteomes" id="UP000811899"/>
    </source>
</evidence>
<dbReference type="PANTHER" id="PTHR43711:SF26">
    <property type="entry name" value="SENSOR HISTIDINE KINASE RCSC"/>
    <property type="match status" value="1"/>
</dbReference>
<dbReference type="SMART" id="SM00387">
    <property type="entry name" value="HATPase_c"/>
    <property type="match status" value="1"/>
</dbReference>
<proteinExistence type="predicted"/>
<dbReference type="SUPFAM" id="SSF47384">
    <property type="entry name" value="Homodimeric domain of signal transducing histidine kinase"/>
    <property type="match status" value="1"/>
</dbReference>
<dbReference type="PRINTS" id="PR00344">
    <property type="entry name" value="BCTRLSENSOR"/>
</dbReference>
<organism evidence="8 9">
    <name type="scientific">Geoanaerobacter pelophilus</name>
    <dbReference type="NCBI Taxonomy" id="60036"/>
    <lineage>
        <taxon>Bacteria</taxon>
        <taxon>Pseudomonadati</taxon>
        <taxon>Thermodesulfobacteriota</taxon>
        <taxon>Desulfuromonadia</taxon>
        <taxon>Geobacterales</taxon>
        <taxon>Geobacteraceae</taxon>
        <taxon>Geoanaerobacter</taxon>
    </lineage>
</organism>
<dbReference type="PANTHER" id="PTHR43711">
    <property type="entry name" value="TWO-COMPONENT HISTIDINE KINASE"/>
    <property type="match status" value="1"/>
</dbReference>
<reference evidence="8 9" key="1">
    <citation type="submission" date="2021-05" db="EMBL/GenBank/DDBJ databases">
        <title>The draft genome of Geobacter pelophilus DSM 12255.</title>
        <authorList>
            <person name="Xu Z."/>
            <person name="Masuda Y."/>
            <person name="Itoh H."/>
            <person name="Senoo K."/>
        </authorList>
    </citation>
    <scope>NUCLEOTIDE SEQUENCE [LARGE SCALE GENOMIC DNA]</scope>
    <source>
        <strain evidence="8 9">DSM 12255</strain>
    </source>
</reference>
<comment type="catalytic activity">
    <reaction evidence="1">
        <text>ATP + protein L-histidine = ADP + protein N-phospho-L-histidine.</text>
        <dbReference type="EC" id="2.7.13.3"/>
    </reaction>
</comment>
<dbReference type="SUPFAM" id="SSF55874">
    <property type="entry name" value="ATPase domain of HSP90 chaperone/DNA topoisomerase II/histidine kinase"/>
    <property type="match status" value="1"/>
</dbReference>
<dbReference type="Gene3D" id="3.30.565.10">
    <property type="entry name" value="Histidine kinase-like ATPase, C-terminal domain"/>
    <property type="match status" value="1"/>
</dbReference>
<dbReference type="InterPro" id="IPR003661">
    <property type="entry name" value="HisK_dim/P_dom"/>
</dbReference>
<evidence type="ECO:0000256" key="6">
    <source>
        <dbReference type="ARBA" id="ARBA00023012"/>
    </source>
</evidence>
<dbReference type="AlphaFoldDB" id="A0AAW4LG63"/>
<dbReference type="PROSITE" id="PS50109">
    <property type="entry name" value="HIS_KIN"/>
    <property type="match status" value="1"/>
</dbReference>
<evidence type="ECO:0000256" key="5">
    <source>
        <dbReference type="ARBA" id="ARBA00022777"/>
    </source>
</evidence>
<name>A0AAW4LG63_9BACT</name>
<dbReference type="CDD" id="cd00082">
    <property type="entry name" value="HisKA"/>
    <property type="match status" value="1"/>
</dbReference>
<dbReference type="InterPro" id="IPR003594">
    <property type="entry name" value="HATPase_dom"/>
</dbReference>
<dbReference type="GO" id="GO:0000155">
    <property type="term" value="F:phosphorelay sensor kinase activity"/>
    <property type="evidence" value="ECO:0007669"/>
    <property type="project" value="InterPro"/>
</dbReference>
<evidence type="ECO:0000259" key="7">
    <source>
        <dbReference type="PROSITE" id="PS50109"/>
    </source>
</evidence>
<sequence length="401" mass="43283">MQEASIQNSVIIVGELITSNDQTAPQTLVSAISDHFFNTPNLEALAVVEGVTPKGLITRTKLFFTLSRRFGNELYSRQPIISIADTTPLIVAASESLDEVIDKAFARSPQDIYDEIIVADVNGAYLGLLSVKQLVIEQSNALSRSVLLEEMATARSQELERINQVKTKFLANVTHELRSPVNAIIGLTELLQMAADSGSMEQVQERLSFMISTATNLRAVITNILDLSKIDAGKMEVAHQQVDVAAMLAEVAETTRILIGNKPVAVQVITPVEPVVVSTDPIKLRQIVTNLTSNAAKFTDQGSIAIGMLIHEDQLVIEVRDTGIGIKEEDINLIFSAFAQVEDASTKTHEGTGLGLTISKNLAKLLGGSISVSSTYNKGSVFSLSLPLKQIDQQGIHSHAA</sequence>
<dbReference type="EMBL" id="JAHCVJ010000009">
    <property type="protein sequence ID" value="MBT0666161.1"/>
    <property type="molecule type" value="Genomic_DNA"/>
</dbReference>
<evidence type="ECO:0000256" key="3">
    <source>
        <dbReference type="ARBA" id="ARBA00022553"/>
    </source>
</evidence>
<dbReference type="InterPro" id="IPR050736">
    <property type="entry name" value="Sensor_HK_Regulatory"/>
</dbReference>
<dbReference type="Proteomes" id="UP000811899">
    <property type="component" value="Unassembled WGS sequence"/>
</dbReference>
<evidence type="ECO:0000256" key="4">
    <source>
        <dbReference type="ARBA" id="ARBA00022679"/>
    </source>
</evidence>
<dbReference type="Pfam" id="PF02518">
    <property type="entry name" value="HATPase_c"/>
    <property type="match status" value="1"/>
</dbReference>
<dbReference type="InterPro" id="IPR036890">
    <property type="entry name" value="HATPase_C_sf"/>
</dbReference>
<evidence type="ECO:0000313" key="8">
    <source>
        <dbReference type="EMBL" id="MBT0666161.1"/>
    </source>
</evidence>
<comment type="caution">
    <text evidence="8">The sequence shown here is derived from an EMBL/GenBank/DDBJ whole genome shotgun (WGS) entry which is preliminary data.</text>
</comment>
<feature type="domain" description="Histidine kinase" evidence="7">
    <location>
        <begin position="172"/>
        <end position="390"/>
    </location>
</feature>
<dbReference type="InterPro" id="IPR036097">
    <property type="entry name" value="HisK_dim/P_sf"/>
</dbReference>
<keyword evidence="6" id="KW-0902">Two-component regulatory system</keyword>
<dbReference type="EC" id="2.7.13.3" evidence="2"/>
<dbReference type="Pfam" id="PF00512">
    <property type="entry name" value="HisKA"/>
    <property type="match status" value="1"/>
</dbReference>
<keyword evidence="3" id="KW-0597">Phosphoprotein</keyword>
<evidence type="ECO:0000256" key="2">
    <source>
        <dbReference type="ARBA" id="ARBA00012438"/>
    </source>
</evidence>
<dbReference type="RefSeq" id="WP_214172933.1">
    <property type="nucleotide sequence ID" value="NZ_JAHCVJ010000009.1"/>
</dbReference>
<gene>
    <name evidence="8" type="ORF">KI809_17760</name>
</gene>
<dbReference type="Gene3D" id="1.10.287.130">
    <property type="match status" value="1"/>
</dbReference>
<keyword evidence="5" id="KW-0418">Kinase</keyword>